<dbReference type="Proteomes" id="UP000800096">
    <property type="component" value="Unassembled WGS sequence"/>
</dbReference>
<feature type="compositionally biased region" description="Polar residues" evidence="1">
    <location>
        <begin position="382"/>
        <end position="398"/>
    </location>
</feature>
<dbReference type="AlphaFoldDB" id="A0A6A5QQ48"/>
<feature type="compositionally biased region" description="Polar residues" evidence="1">
    <location>
        <begin position="186"/>
        <end position="206"/>
    </location>
</feature>
<evidence type="ECO:0000313" key="3">
    <source>
        <dbReference type="Proteomes" id="UP000800096"/>
    </source>
</evidence>
<dbReference type="EMBL" id="ML979135">
    <property type="protein sequence ID" value="KAF1916664.1"/>
    <property type="molecule type" value="Genomic_DNA"/>
</dbReference>
<evidence type="ECO:0000313" key="2">
    <source>
        <dbReference type="EMBL" id="KAF1916664.1"/>
    </source>
</evidence>
<evidence type="ECO:0000256" key="1">
    <source>
        <dbReference type="SAM" id="MobiDB-lite"/>
    </source>
</evidence>
<accession>A0A6A5QQ48</accession>
<feature type="region of interest" description="Disordered" evidence="1">
    <location>
        <begin position="376"/>
        <end position="398"/>
    </location>
</feature>
<feature type="region of interest" description="Disordered" evidence="1">
    <location>
        <begin position="170"/>
        <end position="267"/>
    </location>
</feature>
<name>A0A6A5QQ48_AMPQU</name>
<gene>
    <name evidence="2" type="ORF">BDU57DRAFT_574831</name>
</gene>
<reference evidence="2" key="1">
    <citation type="journal article" date="2020" name="Stud. Mycol.">
        <title>101 Dothideomycetes genomes: a test case for predicting lifestyles and emergence of pathogens.</title>
        <authorList>
            <person name="Haridas S."/>
            <person name="Albert R."/>
            <person name="Binder M."/>
            <person name="Bloem J."/>
            <person name="Labutti K."/>
            <person name="Salamov A."/>
            <person name="Andreopoulos B."/>
            <person name="Baker S."/>
            <person name="Barry K."/>
            <person name="Bills G."/>
            <person name="Bluhm B."/>
            <person name="Cannon C."/>
            <person name="Castanera R."/>
            <person name="Culley D."/>
            <person name="Daum C."/>
            <person name="Ezra D."/>
            <person name="Gonzalez J."/>
            <person name="Henrissat B."/>
            <person name="Kuo A."/>
            <person name="Liang C."/>
            <person name="Lipzen A."/>
            <person name="Lutzoni F."/>
            <person name="Magnuson J."/>
            <person name="Mondo S."/>
            <person name="Nolan M."/>
            <person name="Ohm R."/>
            <person name="Pangilinan J."/>
            <person name="Park H.-J."/>
            <person name="Ramirez L."/>
            <person name="Alfaro M."/>
            <person name="Sun H."/>
            <person name="Tritt A."/>
            <person name="Yoshinaga Y."/>
            <person name="Zwiers L.-H."/>
            <person name="Turgeon B."/>
            <person name="Goodwin S."/>
            <person name="Spatafora J."/>
            <person name="Crous P."/>
            <person name="Grigoriev I."/>
        </authorList>
    </citation>
    <scope>NUCLEOTIDE SEQUENCE</scope>
    <source>
        <strain evidence="2">HMLAC05119</strain>
    </source>
</reference>
<organism evidence="2 3">
    <name type="scientific">Ampelomyces quisqualis</name>
    <name type="common">Powdery mildew agent</name>
    <dbReference type="NCBI Taxonomy" id="50730"/>
    <lineage>
        <taxon>Eukaryota</taxon>
        <taxon>Fungi</taxon>
        <taxon>Dikarya</taxon>
        <taxon>Ascomycota</taxon>
        <taxon>Pezizomycotina</taxon>
        <taxon>Dothideomycetes</taxon>
        <taxon>Pleosporomycetidae</taxon>
        <taxon>Pleosporales</taxon>
        <taxon>Pleosporineae</taxon>
        <taxon>Phaeosphaeriaceae</taxon>
        <taxon>Ampelomyces</taxon>
    </lineage>
</organism>
<protein>
    <submittedName>
        <fullName evidence="2">Uncharacterized protein</fullName>
    </submittedName>
</protein>
<sequence length="437" mass="49245">MSRNTIRYDSEFPQELECDWLYKELIPMLMVAYGRSKAYWKEGVRQAYGRINDLAIYEDFETTVERFRLLLVNPDILSRAEIADFGFLRDSHAICIQVFVRHFIRHGEYKLHSFGKDPDPLYPRRILTEEYQDSYIFAGKLAMKRTVFKNKHDAPWTRRRAPQNFPVITDVEDEPLELKDTKTSGEQKTSAVSRTLKPHSTTQQLVSKVDHPLPQRPEYTFEALRKTSRRSQTKSHGIAPRGQSSKGPCGDYPPRRDHGTLPTYTQGYPPREIIGPSMPPANMHQQNHPPVIAQAYYQNGPAYGYPTMPSHGYAANDRPALTPAPQLPYVGQGSGQPYQYTASTGPGYYRTSPGYAAQYGYRGERGYPGRNIPQIDDGSDSIEYQQSHNIPSTPQSVDDGSCAGFQGTASEFQPGTGAPYLHLGASAFVPGAYNRGF</sequence>
<feature type="compositionally biased region" description="Basic and acidic residues" evidence="1">
    <location>
        <begin position="176"/>
        <end position="185"/>
    </location>
</feature>
<dbReference type="OrthoDB" id="3800314at2759"/>
<proteinExistence type="predicted"/>
<keyword evidence="3" id="KW-1185">Reference proteome</keyword>